<accession>A0A830EDC8</accession>
<sequence>MTEDTIHSTWGDWLVSEIEQTSPDGVSIWYLGCNGFVVRSATTTLYIDPYFADASPPGLVRMIPVPMNPIDATECDGVLTTHEHIDHMHPPSYGPLLDDGGMLYAPSACYESADYHGDLRVNEDQREVIAAGDSFTVGDFKVHVRGANDSDAIEPVSYVIEHDTGTFFHGGDSKPAAEFEAIGDEFDIDLGVLAIGTVGRVYHEAENETRSTKWYMTTSESVEAANALQLDRFLPSHYDMWKGVLDDPKSLHEDAASFEYPRSLEIVRIGDRVDLDSTGVVPPSSHR</sequence>
<organism evidence="3 4">
    <name type="scientific">Haloferax sulfurifontis</name>
    <dbReference type="NCBI Taxonomy" id="255616"/>
    <lineage>
        <taxon>Archaea</taxon>
        <taxon>Methanobacteriati</taxon>
        <taxon>Methanobacteriota</taxon>
        <taxon>Stenosarchaea group</taxon>
        <taxon>Halobacteria</taxon>
        <taxon>Halobacteriales</taxon>
        <taxon>Haloferacaceae</taxon>
        <taxon>Haloferax</taxon>
    </lineage>
</organism>
<dbReference type="Gene3D" id="3.60.15.10">
    <property type="entry name" value="Ribonuclease Z/Hydroxyacylglutathione hydrolase-like"/>
    <property type="match status" value="1"/>
</dbReference>
<proteinExistence type="predicted"/>
<comment type="caution">
    <text evidence="3">The sequence shown here is derived from an EMBL/GenBank/DDBJ whole genome shotgun (WGS) entry which is preliminary data.</text>
</comment>
<dbReference type="InterPro" id="IPR036866">
    <property type="entry name" value="RibonucZ/Hydroxyglut_hydro"/>
</dbReference>
<dbReference type="Pfam" id="PF12706">
    <property type="entry name" value="Lactamase_B_2"/>
    <property type="match status" value="1"/>
</dbReference>
<dbReference type="Proteomes" id="UP000646833">
    <property type="component" value="Unassembled WGS sequence"/>
</dbReference>
<dbReference type="SUPFAM" id="SSF56281">
    <property type="entry name" value="Metallo-hydrolase/oxidoreductase"/>
    <property type="match status" value="1"/>
</dbReference>
<dbReference type="PANTHER" id="PTHR43546">
    <property type="entry name" value="UPF0173 METAL-DEPENDENT HYDROLASE MJ1163-RELATED"/>
    <property type="match status" value="1"/>
</dbReference>
<gene>
    <name evidence="3" type="ORF">GCM10007209_31020</name>
</gene>
<keyword evidence="1 3" id="KW-0378">Hydrolase</keyword>
<dbReference type="InterPro" id="IPR001279">
    <property type="entry name" value="Metallo-B-lactamas"/>
</dbReference>
<evidence type="ECO:0000256" key="1">
    <source>
        <dbReference type="ARBA" id="ARBA00022801"/>
    </source>
</evidence>
<feature type="domain" description="Metallo-beta-lactamase" evidence="2">
    <location>
        <begin position="45"/>
        <end position="238"/>
    </location>
</feature>
<protein>
    <submittedName>
        <fullName evidence="3">MBL fold metallo-hydrolase</fullName>
    </submittedName>
</protein>
<evidence type="ECO:0000259" key="2">
    <source>
        <dbReference type="Pfam" id="PF12706"/>
    </source>
</evidence>
<dbReference type="EMBL" id="BMCI01000006">
    <property type="protein sequence ID" value="GGC66703.1"/>
    <property type="molecule type" value="Genomic_DNA"/>
</dbReference>
<dbReference type="AlphaFoldDB" id="A0A830EDC8"/>
<dbReference type="GO" id="GO:0016787">
    <property type="term" value="F:hydrolase activity"/>
    <property type="evidence" value="ECO:0007669"/>
    <property type="project" value="UniProtKB-KW"/>
</dbReference>
<reference evidence="3" key="1">
    <citation type="journal article" date="2014" name="Int. J. Syst. Evol. Microbiol.">
        <title>Complete genome sequence of Corynebacterium casei LMG S-19264T (=DSM 44701T), isolated from a smear-ripened cheese.</title>
        <authorList>
            <consortium name="US DOE Joint Genome Institute (JGI-PGF)"/>
            <person name="Walter F."/>
            <person name="Albersmeier A."/>
            <person name="Kalinowski J."/>
            <person name="Ruckert C."/>
        </authorList>
    </citation>
    <scope>NUCLEOTIDE SEQUENCE</scope>
    <source>
        <strain evidence="3">CCM 7217</strain>
    </source>
</reference>
<reference evidence="3" key="2">
    <citation type="submission" date="2020-09" db="EMBL/GenBank/DDBJ databases">
        <authorList>
            <person name="Sun Q."/>
            <person name="Sedlacek I."/>
        </authorList>
    </citation>
    <scope>NUCLEOTIDE SEQUENCE</scope>
    <source>
        <strain evidence="3">CCM 7217</strain>
    </source>
</reference>
<dbReference type="InterPro" id="IPR050114">
    <property type="entry name" value="UPF0173_UPF0282_UlaG_hydrolase"/>
</dbReference>
<dbReference type="PANTHER" id="PTHR43546:SF9">
    <property type="entry name" value="L-ASCORBATE-6-PHOSPHATE LACTONASE ULAG-RELATED"/>
    <property type="match status" value="1"/>
</dbReference>
<dbReference type="RefSeq" id="WP_007276378.1">
    <property type="nucleotide sequence ID" value="NZ_BMCI01000006.1"/>
</dbReference>
<evidence type="ECO:0000313" key="3">
    <source>
        <dbReference type="EMBL" id="GGC66703.1"/>
    </source>
</evidence>
<evidence type="ECO:0000313" key="4">
    <source>
        <dbReference type="Proteomes" id="UP000646833"/>
    </source>
</evidence>
<name>A0A830EDC8_9EURY</name>